<dbReference type="Proteomes" id="UP001085076">
    <property type="component" value="Miscellaneous, Linkage group lg05"/>
</dbReference>
<dbReference type="GO" id="GO:0003723">
    <property type="term" value="F:RNA binding"/>
    <property type="evidence" value="ECO:0007669"/>
    <property type="project" value="InterPro"/>
</dbReference>
<protein>
    <recommendedName>
        <fullName evidence="1">APO domain-containing protein</fullName>
    </recommendedName>
</protein>
<feature type="domain" description="APO" evidence="1">
    <location>
        <begin position="336"/>
        <end position="420"/>
    </location>
</feature>
<dbReference type="PROSITE" id="PS51499">
    <property type="entry name" value="APO"/>
    <property type="match status" value="2"/>
</dbReference>
<proteinExistence type="predicted"/>
<feature type="domain" description="APO" evidence="1">
    <location>
        <begin position="166"/>
        <end position="251"/>
    </location>
</feature>
<evidence type="ECO:0000313" key="2">
    <source>
        <dbReference type="EMBL" id="KAJ0972311.1"/>
    </source>
</evidence>
<dbReference type="OrthoDB" id="1926485at2759"/>
<dbReference type="PANTHER" id="PTHR10388">
    <property type="entry name" value="EUKARYOTIC TRANSLATION INITIATION FACTOR SUI1"/>
    <property type="match status" value="1"/>
</dbReference>
<reference evidence="2" key="1">
    <citation type="submission" date="2021-03" db="EMBL/GenBank/DDBJ databases">
        <authorList>
            <person name="Li Z."/>
            <person name="Yang C."/>
        </authorList>
    </citation>
    <scope>NUCLEOTIDE SEQUENCE</scope>
    <source>
        <strain evidence="2">Dzin_1.0</strain>
        <tissue evidence="2">Leaf</tissue>
    </source>
</reference>
<name>A0A9D5CFJ8_9LILI</name>
<comment type="caution">
    <text evidence="2">The sequence shown here is derived from an EMBL/GenBank/DDBJ whole genome shotgun (WGS) entry which is preliminary data.</text>
</comment>
<dbReference type="AlphaFoldDB" id="A0A9D5CFJ8"/>
<gene>
    <name evidence="2" type="ORF">J5N97_020270</name>
</gene>
<keyword evidence="3" id="KW-1185">Reference proteome</keyword>
<evidence type="ECO:0000313" key="3">
    <source>
        <dbReference type="Proteomes" id="UP001085076"/>
    </source>
</evidence>
<evidence type="ECO:0000259" key="1">
    <source>
        <dbReference type="PROSITE" id="PS51499"/>
    </source>
</evidence>
<dbReference type="Pfam" id="PF05634">
    <property type="entry name" value="APO_RNA-bind"/>
    <property type="match status" value="2"/>
</dbReference>
<dbReference type="EMBL" id="JAGGNH010000005">
    <property type="protein sequence ID" value="KAJ0972311.1"/>
    <property type="molecule type" value="Genomic_DNA"/>
</dbReference>
<organism evidence="2 3">
    <name type="scientific">Dioscorea zingiberensis</name>
    <dbReference type="NCBI Taxonomy" id="325984"/>
    <lineage>
        <taxon>Eukaryota</taxon>
        <taxon>Viridiplantae</taxon>
        <taxon>Streptophyta</taxon>
        <taxon>Embryophyta</taxon>
        <taxon>Tracheophyta</taxon>
        <taxon>Spermatophyta</taxon>
        <taxon>Magnoliopsida</taxon>
        <taxon>Liliopsida</taxon>
        <taxon>Dioscoreales</taxon>
        <taxon>Dioscoreaceae</taxon>
        <taxon>Dioscorea</taxon>
    </lineage>
</organism>
<sequence>MDSATMICNGLGCGVSRLQLPHRRSWDVLKRAGGVSHLPFLSSRASSIVNGGIEYNFPMFNVPASYSHRANSSVIVMNRNHPQNVDLPRYYSKKEKKPFPIPILELRRAARQRIKDAKGKPRKPVPPPRNGMLVWRLIPVAYEVMNARIMLINNLKKLLKVVPVQACKHCNEIHVGPTGHPFKSCRGLRSDTRHGMHDWTKATVEDIFVPMEAFHLFDRLGKRIPHAERFSTPRVPAIVELCVQAGVDLPDLPTKRRRKPVIRIGKSEIIDANEDDLPDPKPNKFKKPILDEIPDSDVVPPANPEETARLSEGTLEAWETLRRGAQKLMRMYSVRVCGYCPELHIGPSGHKAQNCGAYKHQQRNGQHGWQTAVLDDLIPPRYVWHVPESAPELQRELRNFYGQAPAVVELCVQGGAKVPDQYKPTMRLDVGIPTNLKEAEMVV</sequence>
<reference evidence="2" key="2">
    <citation type="journal article" date="2022" name="Hortic Res">
        <title>The genome of Dioscorea zingiberensis sheds light on the biosynthesis, origin and evolution of the medicinally important diosgenin saponins.</title>
        <authorList>
            <person name="Li Y."/>
            <person name="Tan C."/>
            <person name="Li Z."/>
            <person name="Guo J."/>
            <person name="Li S."/>
            <person name="Chen X."/>
            <person name="Wang C."/>
            <person name="Dai X."/>
            <person name="Yang H."/>
            <person name="Song W."/>
            <person name="Hou L."/>
            <person name="Xu J."/>
            <person name="Tong Z."/>
            <person name="Xu A."/>
            <person name="Yuan X."/>
            <person name="Wang W."/>
            <person name="Yang Q."/>
            <person name="Chen L."/>
            <person name="Sun Z."/>
            <person name="Wang K."/>
            <person name="Pan B."/>
            <person name="Chen J."/>
            <person name="Bao Y."/>
            <person name="Liu F."/>
            <person name="Qi X."/>
            <person name="Gang D.R."/>
            <person name="Wen J."/>
            <person name="Li J."/>
        </authorList>
    </citation>
    <scope>NUCLEOTIDE SEQUENCE</scope>
    <source>
        <strain evidence="2">Dzin_1.0</strain>
    </source>
</reference>
<dbReference type="InterPro" id="IPR023342">
    <property type="entry name" value="APO_dom"/>
</dbReference>
<accession>A0A9D5CFJ8</accession>